<name>V6IW83_9BACL</name>
<comment type="caution">
    <text evidence="1">The sequence shown here is derived from an EMBL/GenBank/DDBJ whole genome shotgun (WGS) entry which is preliminary data.</text>
</comment>
<dbReference type="Gene3D" id="1.25.40.10">
    <property type="entry name" value="Tetratricopeptide repeat domain"/>
    <property type="match status" value="4"/>
</dbReference>
<dbReference type="EMBL" id="AWTC01000011">
    <property type="protein sequence ID" value="EST11497.1"/>
    <property type="molecule type" value="Genomic_DNA"/>
</dbReference>
<dbReference type="PANTHER" id="PTHR11102:SF160">
    <property type="entry name" value="ERAD-ASSOCIATED E3 UBIQUITIN-PROTEIN LIGASE COMPONENT HRD3"/>
    <property type="match status" value="1"/>
</dbReference>
<dbReference type="PANTHER" id="PTHR11102">
    <property type="entry name" value="SEL-1-LIKE PROTEIN"/>
    <property type="match status" value="1"/>
</dbReference>
<keyword evidence="2" id="KW-1185">Reference proteome</keyword>
<proteinExistence type="predicted"/>
<dbReference type="RefSeq" id="WP_023510591.1">
    <property type="nucleotide sequence ID" value="NZ_AWTC01000011.1"/>
</dbReference>
<dbReference type="Proteomes" id="UP000018296">
    <property type="component" value="Unassembled WGS sequence"/>
</dbReference>
<gene>
    <name evidence="1" type="ORF">P343_11740</name>
</gene>
<dbReference type="STRING" id="1395513.P343_11740"/>
<reference evidence="1 2" key="1">
    <citation type="journal article" date="2013" name="Genome Announc.">
        <title>Genome Sequence of Sporolactobacillus laevolacticus DSM442, an Efficient Polymer-Grade D-Lactate Producer from Agricultural Waste Cottonseed as a Nitrogen Source.</title>
        <authorList>
            <person name="Wang H."/>
            <person name="Wang L."/>
            <person name="Ju J."/>
            <person name="Yu B."/>
            <person name="Ma Y."/>
        </authorList>
    </citation>
    <scope>NUCLEOTIDE SEQUENCE [LARGE SCALE GENOMIC DNA]</scope>
    <source>
        <strain evidence="1 2">DSM 442</strain>
    </source>
</reference>
<dbReference type="Pfam" id="PF08238">
    <property type="entry name" value="Sel1"/>
    <property type="match status" value="10"/>
</dbReference>
<organism evidence="1 2">
    <name type="scientific">Sporolactobacillus laevolacticus DSM 442</name>
    <dbReference type="NCBI Taxonomy" id="1395513"/>
    <lineage>
        <taxon>Bacteria</taxon>
        <taxon>Bacillati</taxon>
        <taxon>Bacillota</taxon>
        <taxon>Bacilli</taxon>
        <taxon>Bacillales</taxon>
        <taxon>Sporolactobacillaceae</taxon>
        <taxon>Sporolactobacillus</taxon>
    </lineage>
</organism>
<dbReference type="PATRIC" id="fig|1395513.3.peg.2376"/>
<dbReference type="InterPro" id="IPR006597">
    <property type="entry name" value="Sel1-like"/>
</dbReference>
<evidence type="ECO:0000313" key="1">
    <source>
        <dbReference type="EMBL" id="EST11497.1"/>
    </source>
</evidence>
<evidence type="ECO:0000313" key="2">
    <source>
        <dbReference type="Proteomes" id="UP000018296"/>
    </source>
</evidence>
<dbReference type="InterPro" id="IPR050767">
    <property type="entry name" value="Sel1_AlgK"/>
</dbReference>
<dbReference type="eggNOG" id="COG0790">
    <property type="taxonomic scope" value="Bacteria"/>
</dbReference>
<evidence type="ECO:0008006" key="3">
    <source>
        <dbReference type="Google" id="ProtNLM"/>
    </source>
</evidence>
<dbReference type="SMART" id="SM00671">
    <property type="entry name" value="SEL1"/>
    <property type="match status" value="9"/>
</dbReference>
<dbReference type="OrthoDB" id="2724739at2"/>
<dbReference type="SUPFAM" id="SSF81901">
    <property type="entry name" value="HCP-like"/>
    <property type="match status" value="3"/>
</dbReference>
<protein>
    <recommendedName>
        <fullName evidence="3">Sel1 repeat family protein</fullName>
    </recommendedName>
</protein>
<sequence length="767" mass="86730">MENLVSPILVDLVSGEDDSKLILDLQFAEELANRKLRRHRVISVQFYQEPGKRPLRVQDHAESTEFQNEVGELDYAIPLRKDKMTLAIPYTVFPQFKYGDLVSARVSLEDTVTGEVLSHELLNFFATQTGKLDFFSNQYMLTYLKSDLPAEVRLEKMTYWMDKNEDNAKVLSMSIEFLKELAEAGSQDAVKKLCDIYGNERYSVSDKNEAEKWASRLEQKVAQRPAVPMEQKESSEEDLPKQITNEAALKKCEQLAKDGSAEARWLIYAYSCSPEGTSYSRTQAFSYLRLAAEDGLERAVRALANACEKSFVFISKEQVAEYIAILKKASEKKQPLADYLLFQIYNSGTCLGQPIPGNKKIAYSMLLAAAENGSMEASYDLWNYYEHGNEFLMEREDALKWLIVAADKGLAAAESRLGDLYIDGKYVEKNNQKGLSYLNKAAEKNNWDAQMKQYEAYYEGRYKDILFEKNKEKAFHLLRSFANSGNPKACILIMDKYEHGNEMVMEHKQAVYYLKVAAKNGYAQAMYQLANVLLDGVYLPQDLGEAKRLLNSAAVNGYPDAQFALYHYYRSGYKTLKNKRVNQERALQWLYKAAGTLPSAQYEIWLLCQEKEQTDLDLTDQAALDYLFRSASQKFGPALYRVGMAFGSGVEVEKNPERGLSLIEEAASMHHPEAIYELSQIRMSGTFGGVEVTKDESEGLHPLILSAELGYPTACKQIGEWFAKGLLPDESEAWIKQTVDIAVNAGLTVKMESSPQSDMEAAIVAEK</sequence>
<accession>V6IW83</accession>
<dbReference type="InterPro" id="IPR011990">
    <property type="entry name" value="TPR-like_helical_dom_sf"/>
</dbReference>
<dbReference type="AlphaFoldDB" id="V6IW83"/>